<dbReference type="RefSeq" id="WP_344173583.1">
    <property type="nucleotide sequence ID" value="NZ_BAAARY010000016.1"/>
</dbReference>
<dbReference type="InterPro" id="IPR036129">
    <property type="entry name" value="Glycerate_kinase_sf"/>
</dbReference>
<comment type="caution">
    <text evidence="5">The sequence shown here is derived from an EMBL/GenBank/DDBJ whole genome shotgun (WGS) entry which is preliminary data.</text>
</comment>
<comment type="similarity">
    <text evidence="1 4">Belongs to the glycerate kinase type-1 family.</text>
</comment>
<evidence type="ECO:0000313" key="6">
    <source>
        <dbReference type="Proteomes" id="UP001499978"/>
    </source>
</evidence>
<dbReference type="EMBL" id="BAAARY010000016">
    <property type="protein sequence ID" value="GAA2529031.1"/>
    <property type="molecule type" value="Genomic_DNA"/>
</dbReference>
<organism evidence="5 6">
    <name type="scientific">Pilimelia columellifera subsp. columellifera</name>
    <dbReference type="NCBI Taxonomy" id="706583"/>
    <lineage>
        <taxon>Bacteria</taxon>
        <taxon>Bacillati</taxon>
        <taxon>Actinomycetota</taxon>
        <taxon>Actinomycetes</taxon>
        <taxon>Micromonosporales</taxon>
        <taxon>Micromonosporaceae</taxon>
        <taxon>Pilimelia</taxon>
    </lineage>
</organism>
<dbReference type="InterPro" id="IPR004381">
    <property type="entry name" value="Glycerate_kinase"/>
</dbReference>
<protein>
    <submittedName>
        <fullName evidence="5">Glycerate kinase</fullName>
    </submittedName>
</protein>
<proteinExistence type="inferred from homology"/>
<keyword evidence="3 4" id="KW-0418">Kinase</keyword>
<dbReference type="GO" id="GO:0016301">
    <property type="term" value="F:kinase activity"/>
    <property type="evidence" value="ECO:0007669"/>
    <property type="project" value="UniProtKB-KW"/>
</dbReference>
<reference evidence="6" key="1">
    <citation type="journal article" date="2019" name="Int. J. Syst. Evol. Microbiol.">
        <title>The Global Catalogue of Microorganisms (GCM) 10K type strain sequencing project: providing services to taxonomists for standard genome sequencing and annotation.</title>
        <authorList>
            <consortium name="The Broad Institute Genomics Platform"/>
            <consortium name="The Broad Institute Genome Sequencing Center for Infectious Disease"/>
            <person name="Wu L."/>
            <person name="Ma J."/>
        </authorList>
    </citation>
    <scope>NUCLEOTIDE SEQUENCE [LARGE SCALE GENOMIC DNA]</scope>
    <source>
        <strain evidence="6">JCM 3367</strain>
    </source>
</reference>
<dbReference type="PIRSF" id="PIRSF006078">
    <property type="entry name" value="GlxK"/>
    <property type="match status" value="1"/>
</dbReference>
<evidence type="ECO:0000256" key="3">
    <source>
        <dbReference type="ARBA" id="ARBA00022777"/>
    </source>
</evidence>
<name>A0ABP6AZ42_9ACTN</name>
<dbReference type="Gene3D" id="3.40.50.10350">
    <property type="entry name" value="Glycerate kinase, domain 1"/>
    <property type="match status" value="1"/>
</dbReference>
<evidence type="ECO:0000313" key="5">
    <source>
        <dbReference type="EMBL" id="GAA2529031.1"/>
    </source>
</evidence>
<keyword evidence="6" id="KW-1185">Reference proteome</keyword>
<dbReference type="Pfam" id="PF02595">
    <property type="entry name" value="Gly_kinase"/>
    <property type="match status" value="1"/>
</dbReference>
<dbReference type="Gene3D" id="3.90.1510.10">
    <property type="entry name" value="Glycerate kinase, domain 2"/>
    <property type="match status" value="1"/>
</dbReference>
<dbReference type="InterPro" id="IPR018193">
    <property type="entry name" value="Glyc_kinase_flavodox-like_fold"/>
</dbReference>
<accession>A0ABP6AZ42</accession>
<evidence type="ECO:0000256" key="4">
    <source>
        <dbReference type="PIRNR" id="PIRNR006078"/>
    </source>
</evidence>
<evidence type="ECO:0000256" key="1">
    <source>
        <dbReference type="ARBA" id="ARBA00006284"/>
    </source>
</evidence>
<keyword evidence="2 4" id="KW-0808">Transferase</keyword>
<sequence length="386" mass="37545">MVVCPDKFAGTMTAEQAAQAIADGWRTGDPSATLTVLPQADGGPGFLDAVEAGVGGRLVAVATVDPFGRPVTAGVLLVGDTAYIESAQACGRGLLDAGELDPLRASSYGVGLLLAAAVETGARTVVVGLGGSATNDGGAGALAALGAAPVDRAGLTLPYGALALRDVVGLNARPRLRPVNLVAAVDVVNPLTGPAGATAVYGPQKGLGPAQAPVLDDALTRYAQALRQLPGAPADLAARPGGGAAGGLGAALLALGARVESGATLVRTLTGLDDAVSFADLVVTGEGSLDQQSASGKVVSGVAAAARAAGVPCLALAGRVSLGATGLDALGLVAAYGLVDEPGGPDQAMIRPGPALRALAARVATGWAGVGNGQTSASVGWIKQRR</sequence>
<dbReference type="PANTHER" id="PTHR21599:SF0">
    <property type="entry name" value="GLYCERATE KINASE"/>
    <property type="match status" value="1"/>
</dbReference>
<gene>
    <name evidence="5" type="ORF">GCM10010201_30240</name>
</gene>
<evidence type="ECO:0000256" key="2">
    <source>
        <dbReference type="ARBA" id="ARBA00022679"/>
    </source>
</evidence>
<dbReference type="PANTHER" id="PTHR21599">
    <property type="entry name" value="GLYCERATE KINASE"/>
    <property type="match status" value="1"/>
</dbReference>
<dbReference type="InterPro" id="IPR018197">
    <property type="entry name" value="Glycerate_kinase_RE-like"/>
</dbReference>
<dbReference type="Proteomes" id="UP001499978">
    <property type="component" value="Unassembled WGS sequence"/>
</dbReference>
<dbReference type="NCBIfam" id="TIGR00045">
    <property type="entry name" value="glycerate kinase"/>
    <property type="match status" value="1"/>
</dbReference>
<dbReference type="SUPFAM" id="SSF110738">
    <property type="entry name" value="Glycerate kinase I"/>
    <property type="match status" value="1"/>
</dbReference>